<organism evidence="2 3">
    <name type="scientific">Luteimonas terrae</name>
    <dbReference type="NCBI Taxonomy" id="1530191"/>
    <lineage>
        <taxon>Bacteria</taxon>
        <taxon>Pseudomonadati</taxon>
        <taxon>Pseudomonadota</taxon>
        <taxon>Gammaproteobacteria</taxon>
        <taxon>Lysobacterales</taxon>
        <taxon>Lysobacteraceae</taxon>
        <taxon>Luteimonas</taxon>
    </lineage>
</organism>
<feature type="domain" description="Spore coat protein U/FanG" evidence="1">
    <location>
        <begin position="19"/>
        <end position="153"/>
    </location>
</feature>
<evidence type="ECO:0000313" key="3">
    <source>
        <dbReference type="Proteomes" id="UP000295543"/>
    </source>
</evidence>
<sequence length="156" mass="15879">MLLVAGVFATSAVAQSTSTTFQVRMSVESVCAFTAPGATDVDFGDQPSTALGIDAEGALSVTCTLGTPYNVTLNAGQNSGAGGVADRNMTNGTALLPYQLYRDPGRSEVWGNTVPTDTVTGTGTGAVQTIPVYGRVPSANFPAGSYLDVVTATVVY</sequence>
<evidence type="ECO:0000313" key="2">
    <source>
        <dbReference type="EMBL" id="TDK34091.1"/>
    </source>
</evidence>
<gene>
    <name evidence="2" type="ORF">E2F49_05445</name>
</gene>
<dbReference type="Proteomes" id="UP000295543">
    <property type="component" value="Unassembled WGS sequence"/>
</dbReference>
<dbReference type="InterPro" id="IPR053167">
    <property type="entry name" value="Spore_coat_component"/>
</dbReference>
<dbReference type="PANTHER" id="PTHR37089">
    <property type="entry name" value="PROTEIN U-RELATED"/>
    <property type="match status" value="1"/>
</dbReference>
<dbReference type="Pfam" id="PF05229">
    <property type="entry name" value="SCPU"/>
    <property type="match status" value="1"/>
</dbReference>
<name>A0A4R5UFP4_9GAMM</name>
<dbReference type="AlphaFoldDB" id="A0A4R5UFP4"/>
<accession>A0A4R5UFP4</accession>
<reference evidence="2 3" key="1">
    <citation type="submission" date="2019-03" db="EMBL/GenBank/DDBJ databases">
        <title>Luteimonas zhaokaii sp.nov., isolated from the rectal contents of Plateau pika in Yushu, Qinghai Province, China.</title>
        <authorList>
            <person name="Zhang G."/>
        </authorList>
    </citation>
    <scope>NUCLEOTIDE SEQUENCE [LARGE SCALE GENOMIC DNA]</scope>
    <source>
        <strain evidence="2 3">THG-MD21</strain>
    </source>
</reference>
<comment type="caution">
    <text evidence="2">The sequence shown here is derived from an EMBL/GenBank/DDBJ whole genome shotgun (WGS) entry which is preliminary data.</text>
</comment>
<keyword evidence="3" id="KW-1185">Reference proteome</keyword>
<dbReference type="SMART" id="SM00972">
    <property type="entry name" value="SCPU"/>
    <property type="match status" value="1"/>
</dbReference>
<dbReference type="PANTHER" id="PTHR37089:SF4">
    <property type="entry name" value="EXPORTED PROTEIN"/>
    <property type="match status" value="1"/>
</dbReference>
<evidence type="ECO:0000259" key="1">
    <source>
        <dbReference type="Pfam" id="PF05229"/>
    </source>
</evidence>
<dbReference type="InterPro" id="IPR007893">
    <property type="entry name" value="Spore_coat_U/FanG"/>
</dbReference>
<dbReference type="EMBL" id="SMTG01000002">
    <property type="protein sequence ID" value="TDK34091.1"/>
    <property type="molecule type" value="Genomic_DNA"/>
</dbReference>
<protein>
    <submittedName>
        <fullName evidence="2">SCPU domain-containing protein</fullName>
    </submittedName>
</protein>
<proteinExistence type="predicted"/>
<dbReference type="OrthoDB" id="8588792at2"/>